<dbReference type="Gene3D" id="3.30.1340.10">
    <property type="entry name" value="HPr-like"/>
    <property type="match status" value="1"/>
</dbReference>
<dbReference type="Pfam" id="PF00381">
    <property type="entry name" value="PTS-HPr"/>
    <property type="match status" value="1"/>
</dbReference>
<name>A0A3N1PZB3_9GAMM</name>
<protein>
    <recommendedName>
        <fullName evidence="2">Phosphocarrier protein HPr</fullName>
    </recommendedName>
    <alternativeName>
        <fullName evidence="5">Histidine-containing protein</fullName>
    </alternativeName>
</protein>
<gene>
    <name evidence="7" type="ORF">EDC28_102291</name>
</gene>
<evidence type="ECO:0000256" key="1">
    <source>
        <dbReference type="ARBA" id="ARBA00003681"/>
    </source>
</evidence>
<keyword evidence="4" id="KW-0762">Sugar transport</keyword>
<evidence type="ECO:0000256" key="2">
    <source>
        <dbReference type="ARBA" id="ARBA00020422"/>
    </source>
</evidence>
<dbReference type="CDD" id="cd00367">
    <property type="entry name" value="PTS-HPr_like"/>
    <property type="match status" value="1"/>
</dbReference>
<dbReference type="PROSITE" id="PS00369">
    <property type="entry name" value="PTS_HPR_HIS"/>
    <property type="match status" value="1"/>
</dbReference>
<dbReference type="InterPro" id="IPR050399">
    <property type="entry name" value="HPr"/>
</dbReference>
<dbReference type="PANTHER" id="PTHR33705:SF1">
    <property type="entry name" value="PHOSPHOCARRIER PROTEIN HPR"/>
    <property type="match status" value="1"/>
</dbReference>
<dbReference type="SUPFAM" id="SSF55594">
    <property type="entry name" value="HPr-like"/>
    <property type="match status" value="1"/>
</dbReference>
<reference evidence="7 8" key="1">
    <citation type="submission" date="2018-11" db="EMBL/GenBank/DDBJ databases">
        <title>Genomic Encyclopedia of Type Strains, Phase IV (KMG-IV): sequencing the most valuable type-strain genomes for metagenomic binning, comparative biology and taxonomic classification.</title>
        <authorList>
            <person name="Goeker M."/>
        </authorList>
    </citation>
    <scope>NUCLEOTIDE SEQUENCE [LARGE SCALE GENOMIC DNA]</scope>
    <source>
        <strain evidence="7 8">DSM 21945</strain>
    </source>
</reference>
<keyword evidence="3" id="KW-0813">Transport</keyword>
<dbReference type="NCBIfam" id="TIGR01003">
    <property type="entry name" value="PTS_HPr_family"/>
    <property type="match status" value="1"/>
</dbReference>
<dbReference type="RefSeq" id="WP_050658706.1">
    <property type="nucleotide sequence ID" value="NZ_JBLXAC010000005.1"/>
</dbReference>
<feature type="domain" description="HPr" evidence="6">
    <location>
        <begin position="1"/>
        <end position="89"/>
    </location>
</feature>
<dbReference type="PANTHER" id="PTHR33705">
    <property type="entry name" value="PHOSPHOCARRIER PROTEIN HPR"/>
    <property type="match status" value="1"/>
</dbReference>
<proteinExistence type="predicted"/>
<dbReference type="OrthoDB" id="9809047at2"/>
<evidence type="ECO:0000313" key="8">
    <source>
        <dbReference type="Proteomes" id="UP000268033"/>
    </source>
</evidence>
<evidence type="ECO:0000256" key="4">
    <source>
        <dbReference type="ARBA" id="ARBA00022597"/>
    </source>
</evidence>
<dbReference type="PRINTS" id="PR00107">
    <property type="entry name" value="PHOSPHOCPHPR"/>
</dbReference>
<dbReference type="InterPro" id="IPR001020">
    <property type="entry name" value="PTS_HPr_His_P_site"/>
</dbReference>
<dbReference type="Proteomes" id="UP000268033">
    <property type="component" value="Unassembled WGS sequence"/>
</dbReference>
<dbReference type="STRING" id="584787.GCA_001247655_03221"/>
<dbReference type="InterPro" id="IPR000032">
    <property type="entry name" value="HPr-like"/>
</dbReference>
<dbReference type="AlphaFoldDB" id="A0A3N1PZB3"/>
<keyword evidence="8" id="KW-1185">Reference proteome</keyword>
<comment type="caution">
    <text evidence="7">The sequence shown here is derived from an EMBL/GenBank/DDBJ whole genome shotgun (WGS) entry which is preliminary data.</text>
</comment>
<evidence type="ECO:0000256" key="5">
    <source>
        <dbReference type="ARBA" id="ARBA00033055"/>
    </source>
</evidence>
<evidence type="ECO:0000256" key="3">
    <source>
        <dbReference type="ARBA" id="ARBA00022448"/>
    </source>
</evidence>
<dbReference type="PROSITE" id="PS51350">
    <property type="entry name" value="PTS_HPR_DOM"/>
    <property type="match status" value="1"/>
</dbReference>
<sequence length="89" mass="9483">MESCCITILAPHGLHTRPAALLVAMARRYGADITVKCGGLQASAKSLFALQKLPLVSGATIELCAEGDDACSAIKDLQQWLEQFNDGQH</sequence>
<evidence type="ECO:0000259" key="6">
    <source>
        <dbReference type="PROSITE" id="PS51350"/>
    </source>
</evidence>
<comment type="function">
    <text evidence="1">General (non sugar-specific) component of the phosphoenolpyruvate-dependent sugar phosphotransferase system (sugar PTS). This major carbohydrate active-transport system catalyzes the phosphorylation of incoming sugar substrates concomitantly with their translocation across the cell membrane. The phosphoryl group from phosphoenolpyruvate (PEP) is transferred to the phosphoryl carrier protein HPr by enzyme I. Phospho-HPr then transfers it to the PTS EIIA domain.</text>
</comment>
<dbReference type="InterPro" id="IPR035895">
    <property type="entry name" value="HPr-like_sf"/>
</dbReference>
<evidence type="ECO:0000313" key="7">
    <source>
        <dbReference type="EMBL" id="ROQ29916.1"/>
    </source>
</evidence>
<accession>A0A3N1PZB3</accession>
<organism evidence="7 8">
    <name type="scientific">Gallaecimonas pentaromativorans</name>
    <dbReference type="NCBI Taxonomy" id="584787"/>
    <lineage>
        <taxon>Bacteria</taxon>
        <taxon>Pseudomonadati</taxon>
        <taxon>Pseudomonadota</taxon>
        <taxon>Gammaproteobacteria</taxon>
        <taxon>Enterobacterales</taxon>
        <taxon>Gallaecimonadaceae</taxon>
        <taxon>Gallaecimonas</taxon>
    </lineage>
</organism>
<dbReference type="EMBL" id="RJUL01000002">
    <property type="protein sequence ID" value="ROQ29916.1"/>
    <property type="molecule type" value="Genomic_DNA"/>
</dbReference>